<dbReference type="GO" id="GO:0006749">
    <property type="term" value="P:glutathione metabolic process"/>
    <property type="evidence" value="ECO:0007669"/>
    <property type="project" value="TreeGrafter"/>
</dbReference>
<dbReference type="PROSITE" id="PS50404">
    <property type="entry name" value="GST_NTER"/>
    <property type="match status" value="1"/>
</dbReference>
<dbReference type="OrthoDB" id="422574at2759"/>
<dbReference type="SFLD" id="SFLDG00358">
    <property type="entry name" value="Main_(cytGST)"/>
    <property type="match status" value="1"/>
</dbReference>
<evidence type="ECO:0000313" key="7">
    <source>
        <dbReference type="EMBL" id="KAJ0960141.1"/>
    </source>
</evidence>
<organism evidence="7 8">
    <name type="scientific">Dioscorea zingiberensis</name>
    <dbReference type="NCBI Taxonomy" id="325984"/>
    <lineage>
        <taxon>Eukaryota</taxon>
        <taxon>Viridiplantae</taxon>
        <taxon>Streptophyta</taxon>
        <taxon>Embryophyta</taxon>
        <taxon>Tracheophyta</taxon>
        <taxon>Spermatophyta</taxon>
        <taxon>Magnoliopsida</taxon>
        <taxon>Liliopsida</taxon>
        <taxon>Dioscoreales</taxon>
        <taxon>Dioscoreaceae</taxon>
        <taxon>Dioscorea</taxon>
    </lineage>
</organism>
<gene>
    <name evidence="7" type="ORF">J5N97_002060</name>
</gene>
<evidence type="ECO:0000256" key="2">
    <source>
        <dbReference type="ARBA" id="ARBA00012452"/>
    </source>
</evidence>
<keyword evidence="8" id="KW-1185">Reference proteome</keyword>
<protein>
    <recommendedName>
        <fullName evidence="2">glutathione transferase</fullName>
        <ecNumber evidence="2">2.5.1.18</ecNumber>
    </recommendedName>
</protein>
<dbReference type="GO" id="GO:0043295">
    <property type="term" value="F:glutathione binding"/>
    <property type="evidence" value="ECO:0007669"/>
    <property type="project" value="TreeGrafter"/>
</dbReference>
<reference evidence="7 8" key="1">
    <citation type="journal article" date="2022" name="Hortic Res">
        <title>The genome of Dioscorea zingiberensis sheds light on the biosynthesis, origin and evolution of the medicinally important diosgenin saponins.</title>
        <authorList>
            <person name="Li Y."/>
            <person name="Tan C."/>
            <person name="Li Z."/>
            <person name="Guo J."/>
            <person name="Li S."/>
            <person name="Chen X."/>
            <person name="Wang C."/>
            <person name="Dai X."/>
            <person name="Yang H."/>
            <person name="Song W."/>
            <person name="Hou L."/>
            <person name="Xu J."/>
            <person name="Tong Z."/>
            <person name="Xu A."/>
            <person name="Yuan X."/>
            <person name="Wang W."/>
            <person name="Yang Q."/>
            <person name="Chen L."/>
            <person name="Sun Z."/>
            <person name="Wang K."/>
            <person name="Pan B."/>
            <person name="Chen J."/>
            <person name="Bao Y."/>
            <person name="Liu F."/>
            <person name="Qi X."/>
            <person name="Gang D.R."/>
            <person name="Wen J."/>
            <person name="Li J."/>
        </authorList>
    </citation>
    <scope>NUCLEOTIDE SEQUENCE [LARGE SCALE GENOMIC DNA]</scope>
    <source>
        <strain evidence="7">Dzin_1.0</strain>
    </source>
</reference>
<dbReference type="AlphaFoldDB" id="A0A9D5BSZ6"/>
<dbReference type="SFLD" id="SFLDG01154">
    <property type="entry name" value="Main.5:_Phi-like"/>
    <property type="match status" value="1"/>
</dbReference>
<evidence type="ECO:0000259" key="6">
    <source>
        <dbReference type="PROSITE" id="PS50405"/>
    </source>
</evidence>
<dbReference type="FunFam" id="3.40.30.10:FF:000016">
    <property type="entry name" value="Glutathione S-transferase F2"/>
    <property type="match status" value="1"/>
</dbReference>
<dbReference type="Gene3D" id="3.40.30.10">
    <property type="entry name" value="Glutaredoxin"/>
    <property type="match status" value="1"/>
</dbReference>
<sequence length="219" mass="24433">MGVKLYGFPASTCTARVKASLEEYGVEYELVPINLATGEHKQPAYISCNPFALVPAFQDGDLTLFESRAITRYIARKYKNGVKDLLKESDAAAGALVDVWMEVESHQFNPAVSTIFYQTFVIPFFGGTPDQALIAENVEKLGKVLNVYEDRLSKSKYLAGDFFSLADLHHLTYTFYLVKTHASLVNSRPHVKAWWEDISSRPACKKVIDEMAADAHASK</sequence>
<comment type="similarity">
    <text evidence="1">Belongs to the GST superfamily. Phi family.</text>
</comment>
<dbReference type="Gene3D" id="1.20.1050.10">
    <property type="match status" value="1"/>
</dbReference>
<proteinExistence type="inferred from homology"/>
<dbReference type="GO" id="GO:0004364">
    <property type="term" value="F:glutathione transferase activity"/>
    <property type="evidence" value="ECO:0007669"/>
    <property type="project" value="UniProtKB-EC"/>
</dbReference>
<dbReference type="SUPFAM" id="SSF47616">
    <property type="entry name" value="GST C-terminal domain-like"/>
    <property type="match status" value="1"/>
</dbReference>
<dbReference type="InterPro" id="IPR040079">
    <property type="entry name" value="Glutathione_S-Trfase"/>
</dbReference>
<evidence type="ECO:0000256" key="3">
    <source>
        <dbReference type="ARBA" id="ARBA00022679"/>
    </source>
</evidence>
<evidence type="ECO:0000313" key="8">
    <source>
        <dbReference type="Proteomes" id="UP001085076"/>
    </source>
</evidence>
<dbReference type="InterPro" id="IPR036249">
    <property type="entry name" value="Thioredoxin-like_sf"/>
</dbReference>
<dbReference type="InterPro" id="IPR036282">
    <property type="entry name" value="Glutathione-S-Trfase_C_sf"/>
</dbReference>
<dbReference type="SFLD" id="SFLDS00019">
    <property type="entry name" value="Glutathione_Transferase_(cytos"/>
    <property type="match status" value="1"/>
</dbReference>
<dbReference type="PROSITE" id="PS50405">
    <property type="entry name" value="GST_CTER"/>
    <property type="match status" value="1"/>
</dbReference>
<feature type="domain" description="GST C-terminal" evidence="6">
    <location>
        <begin position="90"/>
        <end position="219"/>
    </location>
</feature>
<dbReference type="CDD" id="cd03187">
    <property type="entry name" value="GST_C_Phi"/>
    <property type="match status" value="1"/>
</dbReference>
<evidence type="ECO:0000256" key="4">
    <source>
        <dbReference type="ARBA" id="ARBA00047960"/>
    </source>
</evidence>
<dbReference type="PANTHER" id="PTHR43900:SF3">
    <property type="entry name" value="GLUTATHIONE S-TRANSFERASE RHO"/>
    <property type="match status" value="1"/>
</dbReference>
<dbReference type="SUPFAM" id="SSF52833">
    <property type="entry name" value="Thioredoxin-like"/>
    <property type="match status" value="1"/>
</dbReference>
<dbReference type="EC" id="2.5.1.18" evidence="2"/>
<dbReference type="GO" id="GO:0005737">
    <property type="term" value="C:cytoplasm"/>
    <property type="evidence" value="ECO:0007669"/>
    <property type="project" value="TreeGrafter"/>
</dbReference>
<dbReference type="InterPro" id="IPR010987">
    <property type="entry name" value="Glutathione-S-Trfase_C-like"/>
</dbReference>
<dbReference type="InterPro" id="IPR034347">
    <property type="entry name" value="GST_Phi_C"/>
</dbReference>
<dbReference type="InterPro" id="IPR004045">
    <property type="entry name" value="Glutathione_S-Trfase_N"/>
</dbReference>
<comment type="catalytic activity">
    <reaction evidence="4">
        <text>RX + glutathione = an S-substituted glutathione + a halide anion + H(+)</text>
        <dbReference type="Rhea" id="RHEA:16437"/>
        <dbReference type="ChEBI" id="CHEBI:15378"/>
        <dbReference type="ChEBI" id="CHEBI:16042"/>
        <dbReference type="ChEBI" id="CHEBI:17792"/>
        <dbReference type="ChEBI" id="CHEBI:57925"/>
        <dbReference type="ChEBI" id="CHEBI:90779"/>
        <dbReference type="EC" id="2.5.1.18"/>
    </reaction>
</comment>
<keyword evidence="3" id="KW-0808">Transferase</keyword>
<evidence type="ECO:0000256" key="1">
    <source>
        <dbReference type="ARBA" id="ARBA00010128"/>
    </source>
</evidence>
<name>A0A9D5BSZ6_9LILI</name>
<dbReference type="CDD" id="cd03053">
    <property type="entry name" value="GST_N_Phi"/>
    <property type="match status" value="1"/>
</dbReference>
<dbReference type="Pfam" id="PF02798">
    <property type="entry name" value="GST_N"/>
    <property type="match status" value="1"/>
</dbReference>
<feature type="domain" description="GST N-terminal" evidence="5">
    <location>
        <begin position="1"/>
        <end position="82"/>
    </location>
</feature>
<dbReference type="EMBL" id="JAGGNH010000108">
    <property type="protein sequence ID" value="KAJ0960141.1"/>
    <property type="molecule type" value="Genomic_DNA"/>
</dbReference>
<dbReference type="FunFam" id="1.20.1050.10:FF:000004">
    <property type="entry name" value="Glutathione S-transferase F2"/>
    <property type="match status" value="1"/>
</dbReference>
<dbReference type="GO" id="GO:0009635">
    <property type="term" value="P:response to herbicide"/>
    <property type="evidence" value="ECO:0007669"/>
    <property type="project" value="UniProtKB-ARBA"/>
</dbReference>
<accession>A0A9D5BSZ6</accession>
<dbReference type="Proteomes" id="UP001085076">
    <property type="component" value="Unassembled WGS sequence"/>
</dbReference>
<dbReference type="Pfam" id="PF00043">
    <property type="entry name" value="GST_C"/>
    <property type="match status" value="1"/>
</dbReference>
<comment type="caution">
    <text evidence="7">The sequence shown here is derived from an EMBL/GenBank/DDBJ whole genome shotgun (WGS) entry which is preliminary data.</text>
</comment>
<dbReference type="PANTHER" id="PTHR43900">
    <property type="entry name" value="GLUTATHIONE S-TRANSFERASE RHO"/>
    <property type="match status" value="1"/>
</dbReference>
<evidence type="ECO:0000259" key="5">
    <source>
        <dbReference type="PROSITE" id="PS50404"/>
    </source>
</evidence>
<dbReference type="InterPro" id="IPR004046">
    <property type="entry name" value="GST_C"/>
</dbReference>